<keyword evidence="4" id="KW-1185">Reference proteome</keyword>
<dbReference type="EC" id="2.7.1.170" evidence="2"/>
<comment type="pathway">
    <text evidence="2">Cell wall biogenesis; peptidoglycan recycling.</text>
</comment>
<name>A0A975YIR3_9PROT</name>
<accession>A0A975YIR3</accession>
<reference evidence="3" key="1">
    <citation type="submission" date="2021-06" db="EMBL/GenBank/DDBJ databases">
        <title>Elioraea tepida, sp. nov., a moderately thermophilic aerobic anoxygenic phototrophic bacterium isolated from an alkaline siliceous hot spring mat community in Yellowstone National Park, WY, USA.</title>
        <authorList>
            <person name="Saini M.K."/>
            <person name="Yoshida S."/>
            <person name="Sebastian A."/>
            <person name="Hirose S."/>
            <person name="Hara E."/>
            <person name="Tamaki H."/>
            <person name="Soulier N.T."/>
            <person name="Albert I."/>
            <person name="Hanada S."/>
            <person name="Bryant D.A."/>
            <person name="Tank M."/>
        </authorList>
    </citation>
    <scope>NUCLEOTIDE SEQUENCE</scope>
    <source>
        <strain evidence="3">MS-P2</strain>
    </source>
</reference>
<sequence>MAAKPHAAGRDPFGWHLGMMSGTSLDGVDAALVETDGERLGRLGASLTVPLPSGLRRRLRALMERAETLAADAPELVSAEAELTVLHAEAAKAVIARAGVAAGEVRAIGFHGQTLLHRPKARRTWQIGDARALAAATGLPVVHDFRSADVAAGGEGAPLVPLFHAALLCQAERPIAVLNLGGVGNVTFLGLGGELLAFDTGPGNALLDDWTLRHTGHAYDSGGRLAASGRADEAVLERLLAHPYFARTPPKSLDRLDFREAAGQAGLDRLAPADGAATLAAFTARAVAAALPHLPSPPRRWVVCGGGRHNRAILRCLVEALGAPVSTAEDEGWDGDAIEAQAFAFLAARSLRGLPLSLPGTTGVPRPMPGGRVVLPHTA</sequence>
<evidence type="ECO:0000256" key="1">
    <source>
        <dbReference type="ARBA" id="ARBA00023277"/>
    </source>
</evidence>
<feature type="binding site" evidence="2">
    <location>
        <begin position="22"/>
        <end position="29"/>
    </location>
    <ligand>
        <name>ATP</name>
        <dbReference type="ChEBI" id="CHEBI:30616"/>
    </ligand>
</feature>
<dbReference type="Proteomes" id="UP000694001">
    <property type="component" value="Chromosome"/>
</dbReference>
<proteinExistence type="inferred from homology"/>
<dbReference type="GO" id="GO:0016773">
    <property type="term" value="F:phosphotransferase activity, alcohol group as acceptor"/>
    <property type="evidence" value="ECO:0007669"/>
    <property type="project" value="UniProtKB-UniRule"/>
</dbReference>
<keyword evidence="2 3" id="KW-0418">Kinase</keyword>
<dbReference type="HAMAP" id="MF_01270">
    <property type="entry name" value="AnhMurNAc_kinase"/>
    <property type="match status" value="1"/>
</dbReference>
<dbReference type="GO" id="GO:0009254">
    <property type="term" value="P:peptidoglycan turnover"/>
    <property type="evidence" value="ECO:0007669"/>
    <property type="project" value="UniProtKB-UniRule"/>
</dbReference>
<protein>
    <recommendedName>
        <fullName evidence="2">Anhydro-N-acetylmuramic acid kinase</fullName>
        <ecNumber evidence="2">2.7.1.170</ecNumber>
    </recommendedName>
    <alternativeName>
        <fullName evidence="2">AnhMurNAc kinase</fullName>
    </alternativeName>
</protein>
<dbReference type="AlphaFoldDB" id="A0A975YIR3"/>
<keyword evidence="2" id="KW-0547">Nucleotide-binding</keyword>
<dbReference type="RefSeq" id="WP_218284547.1">
    <property type="nucleotide sequence ID" value="NZ_CP076448.1"/>
</dbReference>
<comment type="pathway">
    <text evidence="2">Amino-sugar metabolism; 1,6-anhydro-N-acetylmuramate degradation.</text>
</comment>
<comment type="function">
    <text evidence="2">Catalyzes the specific phosphorylation of 1,6-anhydro-N-acetylmuramic acid (anhMurNAc) with the simultaneous cleavage of the 1,6-anhydro ring, generating MurNAc-6-P. Is required for the utilization of anhMurNAc either imported from the medium or derived from its own cell wall murein, and thus plays a role in cell wall recycling.</text>
</comment>
<dbReference type="GO" id="GO:0005524">
    <property type="term" value="F:ATP binding"/>
    <property type="evidence" value="ECO:0007669"/>
    <property type="project" value="UniProtKB-UniRule"/>
</dbReference>
<comment type="catalytic activity">
    <reaction evidence="2">
        <text>1,6-anhydro-N-acetyl-beta-muramate + ATP + H2O = N-acetyl-D-muramate 6-phosphate + ADP + H(+)</text>
        <dbReference type="Rhea" id="RHEA:24952"/>
        <dbReference type="ChEBI" id="CHEBI:15377"/>
        <dbReference type="ChEBI" id="CHEBI:15378"/>
        <dbReference type="ChEBI" id="CHEBI:30616"/>
        <dbReference type="ChEBI" id="CHEBI:58690"/>
        <dbReference type="ChEBI" id="CHEBI:58722"/>
        <dbReference type="ChEBI" id="CHEBI:456216"/>
        <dbReference type="EC" id="2.7.1.170"/>
    </reaction>
</comment>
<comment type="similarity">
    <text evidence="2">Belongs to the anhydro-N-acetylmuramic acid kinase family.</text>
</comment>
<organism evidence="3 4">
    <name type="scientific">Elioraea tepida</name>
    <dbReference type="NCBI Taxonomy" id="2843330"/>
    <lineage>
        <taxon>Bacteria</taxon>
        <taxon>Pseudomonadati</taxon>
        <taxon>Pseudomonadota</taxon>
        <taxon>Alphaproteobacteria</taxon>
        <taxon>Acetobacterales</taxon>
        <taxon>Elioraeaceae</taxon>
        <taxon>Elioraea</taxon>
    </lineage>
</organism>
<keyword evidence="1 2" id="KW-0119">Carbohydrate metabolism</keyword>
<evidence type="ECO:0000313" key="4">
    <source>
        <dbReference type="Proteomes" id="UP000694001"/>
    </source>
</evidence>
<dbReference type="KEGG" id="elio:KO353_10090"/>
<dbReference type="GO" id="GO:0097175">
    <property type="term" value="P:1,6-anhydro-N-acetyl-beta-muramic acid catabolic process"/>
    <property type="evidence" value="ECO:0007669"/>
    <property type="project" value="UniProtKB-UniRule"/>
</dbReference>
<dbReference type="GO" id="GO:0006040">
    <property type="term" value="P:amino sugar metabolic process"/>
    <property type="evidence" value="ECO:0007669"/>
    <property type="project" value="InterPro"/>
</dbReference>
<dbReference type="PANTHER" id="PTHR30605:SF0">
    <property type="entry name" value="ANHYDRO-N-ACETYLMURAMIC ACID KINASE"/>
    <property type="match status" value="1"/>
</dbReference>
<keyword evidence="2" id="KW-0067">ATP-binding</keyword>
<dbReference type="InterPro" id="IPR005338">
    <property type="entry name" value="Anhydro_N_Ac-Mur_kinase"/>
</dbReference>
<evidence type="ECO:0000256" key="2">
    <source>
        <dbReference type="HAMAP-Rule" id="MF_01270"/>
    </source>
</evidence>
<dbReference type="EMBL" id="CP076448">
    <property type="protein sequence ID" value="QXM23663.1"/>
    <property type="molecule type" value="Genomic_DNA"/>
</dbReference>
<dbReference type="Pfam" id="PF03702">
    <property type="entry name" value="AnmK"/>
    <property type="match status" value="1"/>
</dbReference>
<gene>
    <name evidence="2" type="primary">anmK</name>
    <name evidence="3" type="ORF">KO353_10090</name>
</gene>
<dbReference type="PANTHER" id="PTHR30605">
    <property type="entry name" value="ANHYDRO-N-ACETYLMURAMIC ACID KINASE"/>
    <property type="match status" value="1"/>
</dbReference>
<keyword evidence="2 3" id="KW-0808">Transferase</keyword>
<evidence type="ECO:0000313" key="3">
    <source>
        <dbReference type="EMBL" id="QXM23663.1"/>
    </source>
</evidence>
<dbReference type="GO" id="GO:0016301">
    <property type="term" value="F:kinase activity"/>
    <property type="evidence" value="ECO:0007669"/>
    <property type="project" value="UniProtKB-KW"/>
</dbReference>
<dbReference type="NCBIfam" id="NF007141">
    <property type="entry name" value="PRK09585.1-5"/>
    <property type="match status" value="1"/>
</dbReference>